<reference evidence="1" key="1">
    <citation type="journal article" date="2021" name="Nat. Commun.">
        <title>Genetic determinants of endophytism in the Arabidopsis root mycobiome.</title>
        <authorList>
            <person name="Mesny F."/>
            <person name="Miyauchi S."/>
            <person name="Thiergart T."/>
            <person name="Pickel B."/>
            <person name="Atanasova L."/>
            <person name="Karlsson M."/>
            <person name="Huettel B."/>
            <person name="Barry K.W."/>
            <person name="Haridas S."/>
            <person name="Chen C."/>
            <person name="Bauer D."/>
            <person name="Andreopoulos W."/>
            <person name="Pangilinan J."/>
            <person name="LaButti K."/>
            <person name="Riley R."/>
            <person name="Lipzen A."/>
            <person name="Clum A."/>
            <person name="Drula E."/>
            <person name="Henrissat B."/>
            <person name="Kohler A."/>
            <person name="Grigoriev I.V."/>
            <person name="Martin F.M."/>
            <person name="Hacquard S."/>
        </authorList>
    </citation>
    <scope>NUCLEOTIDE SEQUENCE</scope>
    <source>
        <strain evidence="1">MPI-SDFR-AT-0073</strain>
    </source>
</reference>
<evidence type="ECO:0000313" key="1">
    <source>
        <dbReference type="EMBL" id="KAH6646746.1"/>
    </source>
</evidence>
<dbReference type="RefSeq" id="XP_045953260.1">
    <property type="nucleotide sequence ID" value="XM_046103857.1"/>
</dbReference>
<accession>A0A9P8UCI8</accession>
<comment type="caution">
    <text evidence="1">The sequence shown here is derived from an EMBL/GenBank/DDBJ whole genome shotgun (WGS) entry which is preliminary data.</text>
</comment>
<name>A0A9P8UCI8_9PEZI</name>
<organism evidence="1 2">
    <name type="scientific">Truncatella angustata</name>
    <dbReference type="NCBI Taxonomy" id="152316"/>
    <lineage>
        <taxon>Eukaryota</taxon>
        <taxon>Fungi</taxon>
        <taxon>Dikarya</taxon>
        <taxon>Ascomycota</taxon>
        <taxon>Pezizomycotina</taxon>
        <taxon>Sordariomycetes</taxon>
        <taxon>Xylariomycetidae</taxon>
        <taxon>Amphisphaeriales</taxon>
        <taxon>Sporocadaceae</taxon>
        <taxon>Truncatella</taxon>
    </lineage>
</organism>
<proteinExistence type="predicted"/>
<protein>
    <submittedName>
        <fullName evidence="1">Uncharacterized protein</fullName>
    </submittedName>
</protein>
<keyword evidence="2" id="KW-1185">Reference proteome</keyword>
<evidence type="ECO:0000313" key="2">
    <source>
        <dbReference type="Proteomes" id="UP000758603"/>
    </source>
</evidence>
<dbReference type="Proteomes" id="UP000758603">
    <property type="component" value="Unassembled WGS sequence"/>
</dbReference>
<dbReference type="AlphaFoldDB" id="A0A9P8UCI8"/>
<dbReference type="OrthoDB" id="4734802at2759"/>
<sequence length="106" mass="11422">MLKDCTLDSASPTFQAALRSPASCTFCGGVGVVAGDVSDFHHKTATVTTVQSQARSHCSAAWLVTTFRLNLALQSEINILTRNARDYVVIETEEFGDVLFVAIGRN</sequence>
<gene>
    <name evidence="1" type="ORF">BKA67DRAFT_580440</name>
</gene>
<dbReference type="GeneID" id="70132748"/>
<dbReference type="EMBL" id="JAGPXC010000009">
    <property type="protein sequence ID" value="KAH6646746.1"/>
    <property type="molecule type" value="Genomic_DNA"/>
</dbReference>